<gene>
    <name evidence="1" type="ORF">PSON_ATCC_30995.1.T0800197</name>
</gene>
<dbReference type="OrthoDB" id="299985at2759"/>
<organism evidence="1 2">
    <name type="scientific">Paramecium sonneborni</name>
    <dbReference type="NCBI Taxonomy" id="65129"/>
    <lineage>
        <taxon>Eukaryota</taxon>
        <taxon>Sar</taxon>
        <taxon>Alveolata</taxon>
        <taxon>Ciliophora</taxon>
        <taxon>Intramacronucleata</taxon>
        <taxon>Oligohymenophorea</taxon>
        <taxon>Peniculida</taxon>
        <taxon>Parameciidae</taxon>
        <taxon>Paramecium</taxon>
    </lineage>
</organism>
<name>A0A8S1PLQ5_9CILI</name>
<keyword evidence="2" id="KW-1185">Reference proteome</keyword>
<dbReference type="EMBL" id="CAJJDN010000080">
    <property type="protein sequence ID" value="CAD8103643.1"/>
    <property type="molecule type" value="Genomic_DNA"/>
</dbReference>
<reference evidence="1" key="1">
    <citation type="submission" date="2021-01" db="EMBL/GenBank/DDBJ databases">
        <authorList>
            <consortium name="Genoscope - CEA"/>
            <person name="William W."/>
        </authorList>
    </citation>
    <scope>NUCLEOTIDE SEQUENCE</scope>
</reference>
<comment type="caution">
    <text evidence="1">The sequence shown here is derived from an EMBL/GenBank/DDBJ whole genome shotgun (WGS) entry which is preliminary data.</text>
</comment>
<sequence length="284" mass="34658">MLQQSKQLRQQYEQELEQQLSIDRKAKFQYYQNQLHPKPKFFKCIKTPNRSFLQQSIKIPKVEQSYRDFQDMKNSLFQEQISVIQSFCHCKLEKLAQLLQNRKFQIIMRDTKQIANIILFCKTRIQNLKRHVWCEFIKNYNKQVQKQQYQQIAIDLKVHIQHLLLKSILFQWSIITKKKKRANKAVIIWFFKIWKQYVQEKKGKKLYAYQRIRKLFQFWKLRTSLKKVRVRQEIIAKHHYNKTLALCVFGLLQQNILLNRGNQSQYSNEFLKSDSQIQTIKLQL</sequence>
<evidence type="ECO:0000313" key="2">
    <source>
        <dbReference type="Proteomes" id="UP000692954"/>
    </source>
</evidence>
<protein>
    <submittedName>
        <fullName evidence="1">Uncharacterized protein</fullName>
    </submittedName>
</protein>
<proteinExistence type="predicted"/>
<dbReference type="AlphaFoldDB" id="A0A8S1PLQ5"/>
<dbReference type="Proteomes" id="UP000692954">
    <property type="component" value="Unassembled WGS sequence"/>
</dbReference>
<accession>A0A8S1PLQ5</accession>
<evidence type="ECO:0000313" key="1">
    <source>
        <dbReference type="EMBL" id="CAD8103643.1"/>
    </source>
</evidence>